<dbReference type="GO" id="GO:0004499">
    <property type="term" value="F:N,N-dimethylaniline monooxygenase activity"/>
    <property type="evidence" value="ECO:0007669"/>
    <property type="project" value="InterPro"/>
</dbReference>
<dbReference type="PROSITE" id="PS51755">
    <property type="entry name" value="OMPR_PHOB"/>
    <property type="match status" value="1"/>
</dbReference>
<keyword evidence="3" id="KW-0274">FAD</keyword>
<evidence type="ECO:0000259" key="7">
    <source>
        <dbReference type="PROSITE" id="PS51755"/>
    </source>
</evidence>
<evidence type="ECO:0000313" key="9">
    <source>
        <dbReference type="Proteomes" id="UP000265719"/>
    </source>
</evidence>
<dbReference type="SUPFAM" id="SSF46894">
    <property type="entry name" value="C-terminal effector domain of the bipartite response regulators"/>
    <property type="match status" value="1"/>
</dbReference>
<dbReference type="GO" id="GO:0050661">
    <property type="term" value="F:NADP binding"/>
    <property type="evidence" value="ECO:0007669"/>
    <property type="project" value="InterPro"/>
</dbReference>
<dbReference type="GO" id="GO:0003677">
    <property type="term" value="F:DNA binding"/>
    <property type="evidence" value="ECO:0007669"/>
    <property type="project" value="UniProtKB-UniRule"/>
</dbReference>
<dbReference type="Gene3D" id="1.10.10.10">
    <property type="entry name" value="Winged helix-like DNA-binding domain superfamily/Winged helix DNA-binding domain"/>
    <property type="match status" value="1"/>
</dbReference>
<comment type="similarity">
    <text evidence="1">Belongs to the FAD-binding monooxygenase family.</text>
</comment>
<proteinExistence type="inferred from homology"/>
<dbReference type="SUPFAM" id="SSF51905">
    <property type="entry name" value="FAD/NAD(P)-binding domain"/>
    <property type="match status" value="1"/>
</dbReference>
<organism evidence="8 9">
    <name type="scientific">Thermobifida halotolerans</name>
    <dbReference type="NCBI Taxonomy" id="483545"/>
    <lineage>
        <taxon>Bacteria</taxon>
        <taxon>Bacillati</taxon>
        <taxon>Actinomycetota</taxon>
        <taxon>Actinomycetes</taxon>
        <taxon>Streptosporangiales</taxon>
        <taxon>Nocardiopsidaceae</taxon>
        <taxon>Thermobifida</taxon>
    </lineage>
</organism>
<evidence type="ECO:0000256" key="6">
    <source>
        <dbReference type="PROSITE-ProRule" id="PRU01091"/>
    </source>
</evidence>
<evidence type="ECO:0000256" key="3">
    <source>
        <dbReference type="ARBA" id="ARBA00022827"/>
    </source>
</evidence>
<dbReference type="AlphaFoldDB" id="A0AA97LVH3"/>
<dbReference type="InterPro" id="IPR016032">
    <property type="entry name" value="Sig_transdc_resp-reg_C-effctor"/>
</dbReference>
<dbReference type="InterPro" id="IPR036188">
    <property type="entry name" value="FAD/NAD-bd_sf"/>
</dbReference>
<keyword evidence="9" id="KW-1185">Reference proteome</keyword>
<dbReference type="InterPro" id="IPR020946">
    <property type="entry name" value="Flavin_mOase-like"/>
</dbReference>
<evidence type="ECO:0000256" key="2">
    <source>
        <dbReference type="ARBA" id="ARBA00022630"/>
    </source>
</evidence>
<reference evidence="8" key="1">
    <citation type="submission" date="2020-10" db="EMBL/GenBank/DDBJ databases">
        <title>De novo genome project of the cellulose decomposer Thermobifida halotolerans type strain.</title>
        <authorList>
            <person name="Nagy I."/>
            <person name="Horvath B."/>
            <person name="Kukolya J."/>
            <person name="Nagy I."/>
            <person name="Orsini M."/>
        </authorList>
    </citation>
    <scope>NUCLEOTIDE SEQUENCE</scope>
    <source>
        <strain evidence="8">DSM 44931</strain>
    </source>
</reference>
<evidence type="ECO:0000256" key="5">
    <source>
        <dbReference type="ARBA" id="ARBA00023125"/>
    </source>
</evidence>
<dbReference type="KEGG" id="thao:NI17_017920"/>
<feature type="DNA-binding region" description="OmpR/PhoB-type" evidence="6">
    <location>
        <begin position="167"/>
        <end position="266"/>
    </location>
</feature>
<gene>
    <name evidence="8" type="ORF">NI17_017920</name>
</gene>
<dbReference type="GO" id="GO:0000160">
    <property type="term" value="P:phosphorelay signal transduction system"/>
    <property type="evidence" value="ECO:0007669"/>
    <property type="project" value="InterPro"/>
</dbReference>
<dbReference type="Pfam" id="PF00486">
    <property type="entry name" value="Trans_reg_C"/>
    <property type="match status" value="1"/>
</dbReference>
<accession>A0AA97LVH3</accession>
<dbReference type="SMART" id="SM00862">
    <property type="entry name" value="Trans_reg_C"/>
    <property type="match status" value="1"/>
</dbReference>
<dbReference type="GO" id="GO:0006355">
    <property type="term" value="P:regulation of DNA-templated transcription"/>
    <property type="evidence" value="ECO:0007669"/>
    <property type="project" value="InterPro"/>
</dbReference>
<evidence type="ECO:0000313" key="8">
    <source>
        <dbReference type="EMBL" id="UOE18666.1"/>
    </source>
</evidence>
<dbReference type="RefSeq" id="WP_068687983.1">
    <property type="nucleotide sequence ID" value="NZ_CP063196.1"/>
</dbReference>
<protein>
    <submittedName>
        <fullName evidence="8">Winged helix-turn-helix domain-containing protein</fullName>
    </submittedName>
</protein>
<dbReference type="CDD" id="cd00383">
    <property type="entry name" value="trans_reg_C"/>
    <property type="match status" value="1"/>
</dbReference>
<dbReference type="InterPro" id="IPR001867">
    <property type="entry name" value="OmpR/PhoB-type_DNA-bd"/>
</dbReference>
<feature type="domain" description="OmpR/PhoB-type" evidence="7">
    <location>
        <begin position="167"/>
        <end position="266"/>
    </location>
</feature>
<keyword evidence="4" id="KW-0560">Oxidoreductase</keyword>
<dbReference type="EMBL" id="CP063196">
    <property type="protein sequence ID" value="UOE18666.1"/>
    <property type="molecule type" value="Genomic_DNA"/>
</dbReference>
<evidence type="ECO:0000256" key="4">
    <source>
        <dbReference type="ARBA" id="ARBA00023002"/>
    </source>
</evidence>
<dbReference type="PANTHER" id="PTHR43539:SF78">
    <property type="entry name" value="FLAVIN-CONTAINING MONOOXYGENASE"/>
    <property type="match status" value="1"/>
</dbReference>
<sequence>MERFPLIVIGGGQSGLATAHAAARMGVRALVLEAAAVTAATGGFSRPHRPDLPGLADFTGRVLHSAEYRTPEPFADQRIVVVGGGNSAVQIAVELAGTARVSLATRAPLSFLPQRPLGRDLHWWLVRSGLDAAPIMRLPRSGATPVLDDGRYRAALASGNPDRRPLFARLRRGVIELDPLGYTLRVAGRLVDLSPREFELLRHLLEHAGRVVSRNQLWREVWRKTTPMANNTITVHIRRLRNKLGESEINPRFVHTVRGLGYRLDPEG</sequence>
<dbReference type="Pfam" id="PF00743">
    <property type="entry name" value="FMO-like"/>
    <property type="match status" value="1"/>
</dbReference>
<keyword evidence="5 6" id="KW-0238">DNA-binding</keyword>
<dbReference type="Gene3D" id="3.50.50.60">
    <property type="entry name" value="FAD/NAD(P)-binding domain"/>
    <property type="match status" value="2"/>
</dbReference>
<dbReference type="InterPro" id="IPR036388">
    <property type="entry name" value="WH-like_DNA-bd_sf"/>
</dbReference>
<evidence type="ECO:0000256" key="1">
    <source>
        <dbReference type="ARBA" id="ARBA00010139"/>
    </source>
</evidence>
<name>A0AA97LVH3_9ACTN</name>
<dbReference type="PANTHER" id="PTHR43539">
    <property type="entry name" value="FLAVIN-BINDING MONOOXYGENASE-LIKE PROTEIN (AFU_ORTHOLOGUE AFUA_4G09220)"/>
    <property type="match status" value="1"/>
</dbReference>
<keyword evidence="2" id="KW-0285">Flavoprotein</keyword>
<dbReference type="InterPro" id="IPR050982">
    <property type="entry name" value="Auxin_biosynth/cation_transpt"/>
</dbReference>
<dbReference type="GO" id="GO:0050660">
    <property type="term" value="F:flavin adenine dinucleotide binding"/>
    <property type="evidence" value="ECO:0007669"/>
    <property type="project" value="InterPro"/>
</dbReference>
<dbReference type="Proteomes" id="UP000265719">
    <property type="component" value="Chromosome"/>
</dbReference>